<name>A0A8S0VKT8_OLEEU</name>
<dbReference type="PIRSF" id="PIRSF002686">
    <property type="entry name" value="SLG"/>
    <property type="match status" value="1"/>
</dbReference>
<feature type="domain" description="Bulb-type lectin" evidence="6">
    <location>
        <begin position="24"/>
        <end position="144"/>
    </location>
</feature>
<dbReference type="SUPFAM" id="SSF51110">
    <property type="entry name" value="alpha-D-mannose-specific plant lectins"/>
    <property type="match status" value="1"/>
</dbReference>
<dbReference type="SMART" id="SM00473">
    <property type="entry name" value="PAN_AP"/>
    <property type="match status" value="1"/>
</dbReference>
<evidence type="ECO:0000256" key="5">
    <source>
        <dbReference type="SAM" id="SignalP"/>
    </source>
</evidence>
<evidence type="ECO:0000259" key="6">
    <source>
        <dbReference type="PROSITE" id="PS50927"/>
    </source>
</evidence>
<dbReference type="InterPro" id="IPR000858">
    <property type="entry name" value="S_locus_glycoprot_dom"/>
</dbReference>
<dbReference type="Pfam" id="PF01453">
    <property type="entry name" value="B_lectin"/>
    <property type="match status" value="1"/>
</dbReference>
<dbReference type="GO" id="GO:0048544">
    <property type="term" value="P:recognition of pollen"/>
    <property type="evidence" value="ECO:0007669"/>
    <property type="project" value="InterPro"/>
</dbReference>
<gene>
    <name evidence="8" type="ORF">OLEA9_A098012</name>
</gene>
<proteinExistence type="predicted"/>
<sequence length="465" mass="52894">MESFFAILIHILLLSFLVEFCSAADTLTSNASITGKETLISSGQSFELGFFTRGNLGKWYVGIWYKKFPEIVVWVANRESPIMNSSGVLTVSSDGDLILLNGMRGVVWSSNTSGRVQGSVAQLLESGNLVLRRKDDNSERYLWQSFDFPSDTLLPGMKMGRNLSTGVNRYLTSWKDDNDPSPGDVTFRTDNIGMPQLVLRKGSEKIYRTGVWNGVRFSGTGPLSVNPVFIPIFVYDNENLYYMYKLGDRSLVNRFMVTQSGLAKRLVLNEGESSWNIFYTSQDDQCDEYGVCGGNGICKLGNTPICKCLYGYVPKFQREWDVHNWSNGCVRRIPLDCQQGGYLKVSNVKLPDLLEYSLNKSMSISECESECFKNCYCLAYAYSDIRGNGSGCFMWFGNLIDVREMPQTDSQQDIYIRMPASELCMNKIKLMINQRYYIQTIRRRQDVCLFLSYHRYFLEFSCLAS</sequence>
<evidence type="ECO:0000313" key="9">
    <source>
        <dbReference type="Proteomes" id="UP000594638"/>
    </source>
</evidence>
<evidence type="ECO:0000256" key="2">
    <source>
        <dbReference type="ARBA" id="ARBA00022729"/>
    </source>
</evidence>
<dbReference type="Gene3D" id="2.90.10.10">
    <property type="entry name" value="Bulb-type lectin domain"/>
    <property type="match status" value="1"/>
</dbReference>
<keyword evidence="3" id="KW-1015">Disulfide bond</keyword>
<dbReference type="CDD" id="cd01098">
    <property type="entry name" value="PAN_AP_plant"/>
    <property type="match status" value="1"/>
</dbReference>
<keyword evidence="4" id="KW-0325">Glycoprotein</keyword>
<reference evidence="8 9" key="1">
    <citation type="submission" date="2019-12" db="EMBL/GenBank/DDBJ databases">
        <authorList>
            <person name="Alioto T."/>
            <person name="Alioto T."/>
            <person name="Gomez Garrido J."/>
        </authorList>
    </citation>
    <scope>NUCLEOTIDE SEQUENCE [LARGE SCALE GENOMIC DNA]</scope>
</reference>
<dbReference type="PANTHER" id="PTHR32444:SF118">
    <property type="entry name" value="OS09G0551150 PROTEIN"/>
    <property type="match status" value="1"/>
</dbReference>
<evidence type="ECO:0000256" key="1">
    <source>
        <dbReference type="ARBA" id="ARBA00003061"/>
    </source>
</evidence>
<feature type="signal peptide" evidence="5">
    <location>
        <begin position="1"/>
        <end position="23"/>
    </location>
</feature>
<keyword evidence="2 5" id="KW-0732">Signal</keyword>
<dbReference type="Gramene" id="OE9A098012T1">
    <property type="protein sequence ID" value="OE9A098012C1"/>
    <property type="gene ID" value="OE9A098012"/>
</dbReference>
<dbReference type="InterPro" id="IPR003609">
    <property type="entry name" value="Pan_app"/>
</dbReference>
<accession>A0A8S0VKT8</accession>
<dbReference type="PROSITE" id="PS50927">
    <property type="entry name" value="BULB_LECTIN"/>
    <property type="match status" value="1"/>
</dbReference>
<comment type="caution">
    <text evidence="8">The sequence shown here is derived from an EMBL/GenBank/DDBJ whole genome shotgun (WGS) entry which is preliminary data.</text>
</comment>
<evidence type="ECO:0000313" key="8">
    <source>
        <dbReference type="EMBL" id="CAA3033543.1"/>
    </source>
</evidence>
<dbReference type="InterPro" id="IPR036426">
    <property type="entry name" value="Bulb-type_lectin_dom_sf"/>
</dbReference>
<dbReference type="InterPro" id="IPR001480">
    <property type="entry name" value="Bulb-type_lectin_dom"/>
</dbReference>
<evidence type="ECO:0000256" key="3">
    <source>
        <dbReference type="ARBA" id="ARBA00023157"/>
    </source>
</evidence>
<keyword evidence="9" id="KW-1185">Reference proteome</keyword>
<dbReference type="Pfam" id="PF00954">
    <property type="entry name" value="S_locus_glycop"/>
    <property type="match status" value="1"/>
</dbReference>
<feature type="chain" id="PRO_5035743101" evidence="5">
    <location>
        <begin position="24"/>
        <end position="465"/>
    </location>
</feature>
<dbReference type="AlphaFoldDB" id="A0A8S0VKT8"/>
<evidence type="ECO:0000259" key="7">
    <source>
        <dbReference type="PROSITE" id="PS50948"/>
    </source>
</evidence>
<evidence type="ECO:0000256" key="4">
    <source>
        <dbReference type="ARBA" id="ARBA00023180"/>
    </source>
</evidence>
<dbReference type="FunFam" id="2.90.10.10:FF:000001">
    <property type="entry name" value="G-type lectin S-receptor-like serine/threonine-protein kinase"/>
    <property type="match status" value="1"/>
</dbReference>
<dbReference type="PANTHER" id="PTHR32444">
    <property type="entry name" value="BULB-TYPE LECTIN DOMAIN-CONTAINING PROTEIN"/>
    <property type="match status" value="1"/>
</dbReference>
<dbReference type="EMBL" id="CACTIH010010811">
    <property type="protein sequence ID" value="CAA3033543.1"/>
    <property type="molecule type" value="Genomic_DNA"/>
</dbReference>
<dbReference type="SMART" id="SM00108">
    <property type="entry name" value="B_lectin"/>
    <property type="match status" value="1"/>
</dbReference>
<dbReference type="Proteomes" id="UP000594638">
    <property type="component" value="Unassembled WGS sequence"/>
</dbReference>
<dbReference type="SUPFAM" id="SSF57414">
    <property type="entry name" value="Hairpin loop containing domain-like"/>
    <property type="match status" value="1"/>
</dbReference>
<feature type="domain" description="Apple" evidence="7">
    <location>
        <begin position="337"/>
        <end position="419"/>
    </location>
</feature>
<dbReference type="Pfam" id="PF08276">
    <property type="entry name" value="PAN_2"/>
    <property type="match status" value="1"/>
</dbReference>
<protein>
    <submittedName>
        <fullName evidence="8">G-type lectin S-receptor-like serine threonine-kinase At4g27290 isoform X1</fullName>
    </submittedName>
</protein>
<dbReference type="InterPro" id="IPR035446">
    <property type="entry name" value="SLSG/EP1"/>
</dbReference>
<dbReference type="PROSITE" id="PS50948">
    <property type="entry name" value="PAN"/>
    <property type="match status" value="1"/>
</dbReference>
<dbReference type="OrthoDB" id="910299at2759"/>
<organism evidence="8 9">
    <name type="scientific">Olea europaea subsp. europaea</name>
    <dbReference type="NCBI Taxonomy" id="158383"/>
    <lineage>
        <taxon>Eukaryota</taxon>
        <taxon>Viridiplantae</taxon>
        <taxon>Streptophyta</taxon>
        <taxon>Embryophyta</taxon>
        <taxon>Tracheophyta</taxon>
        <taxon>Spermatophyta</taxon>
        <taxon>Magnoliopsida</taxon>
        <taxon>eudicotyledons</taxon>
        <taxon>Gunneridae</taxon>
        <taxon>Pentapetalae</taxon>
        <taxon>asterids</taxon>
        <taxon>lamiids</taxon>
        <taxon>Lamiales</taxon>
        <taxon>Oleaceae</taxon>
        <taxon>Oleeae</taxon>
        <taxon>Olea</taxon>
    </lineage>
</organism>
<comment type="function">
    <text evidence="1">Involved in sporophytic self-incompatibility system (the inability of flowering plants to achieve self-fertilization).</text>
</comment>
<dbReference type="CDD" id="cd00028">
    <property type="entry name" value="B_lectin"/>
    <property type="match status" value="1"/>
</dbReference>